<comment type="caution">
    <text evidence="5">The sequence shown here is derived from an EMBL/GenBank/DDBJ whole genome shotgun (WGS) entry which is preliminary data.</text>
</comment>
<evidence type="ECO:0000256" key="4">
    <source>
        <dbReference type="HAMAP-Rule" id="MF_01369"/>
    </source>
</evidence>
<comment type="subunit">
    <text evidence="4">Part of the 50S ribosomal subunit. Contacts protein L29, and trigger factor when it is bound to the ribosome.</text>
</comment>
<evidence type="ECO:0000313" key="6">
    <source>
        <dbReference type="Proteomes" id="UP000176355"/>
    </source>
</evidence>
<evidence type="ECO:0000313" key="5">
    <source>
        <dbReference type="EMBL" id="OHA43891.1"/>
    </source>
</evidence>
<dbReference type="STRING" id="1802333.A3G03_01110"/>
<accession>A0A1G2P8K0</accession>
<proteinExistence type="inferred from homology"/>
<dbReference type="Pfam" id="PF00276">
    <property type="entry name" value="Ribosomal_L23"/>
    <property type="match status" value="1"/>
</dbReference>
<dbReference type="AlphaFoldDB" id="A0A1G2P8K0"/>
<comment type="function">
    <text evidence="4">One of the early assembly proteins it binds 23S rRNA. One of the proteins that surrounds the polypeptide exit tunnel on the outside of the ribosome. Forms the main docking site for trigger factor binding to the ribosome.</text>
</comment>
<dbReference type="GO" id="GO:0003735">
    <property type="term" value="F:structural constituent of ribosome"/>
    <property type="evidence" value="ECO:0007669"/>
    <property type="project" value="InterPro"/>
</dbReference>
<sequence>MANIKIIRPRVTEKATTVAENGIHVFEVEKDASKKEIADAVKNLYKVSPIKINVVKTPRKQVFVRGKKGFKAGGKKAYVYLKKGEKIEII</sequence>
<keyword evidence="4" id="KW-0694">RNA-binding</keyword>
<dbReference type="GO" id="GO:0019843">
    <property type="term" value="F:rRNA binding"/>
    <property type="evidence" value="ECO:0007669"/>
    <property type="project" value="UniProtKB-UniRule"/>
</dbReference>
<organism evidence="5 6">
    <name type="scientific">Candidatus Taylorbacteria bacterium RIFCSPLOWO2_12_FULL_44_15c</name>
    <dbReference type="NCBI Taxonomy" id="1802333"/>
    <lineage>
        <taxon>Bacteria</taxon>
        <taxon>Candidatus Tayloriibacteriota</taxon>
    </lineage>
</organism>
<evidence type="ECO:0000256" key="3">
    <source>
        <dbReference type="ARBA" id="ARBA00023274"/>
    </source>
</evidence>
<protein>
    <recommendedName>
        <fullName evidence="4">Large ribosomal subunit protein uL23</fullName>
    </recommendedName>
</protein>
<dbReference type="GO" id="GO:1990904">
    <property type="term" value="C:ribonucleoprotein complex"/>
    <property type="evidence" value="ECO:0007669"/>
    <property type="project" value="UniProtKB-KW"/>
</dbReference>
<dbReference type="GO" id="GO:0006412">
    <property type="term" value="P:translation"/>
    <property type="evidence" value="ECO:0007669"/>
    <property type="project" value="UniProtKB-UniRule"/>
</dbReference>
<evidence type="ECO:0000256" key="2">
    <source>
        <dbReference type="ARBA" id="ARBA00022980"/>
    </source>
</evidence>
<evidence type="ECO:0000256" key="1">
    <source>
        <dbReference type="ARBA" id="ARBA00006700"/>
    </source>
</evidence>
<keyword evidence="4" id="KW-0699">rRNA-binding</keyword>
<dbReference type="InterPro" id="IPR013025">
    <property type="entry name" value="Ribosomal_uL23-like"/>
</dbReference>
<dbReference type="InterPro" id="IPR012677">
    <property type="entry name" value="Nucleotide-bd_a/b_plait_sf"/>
</dbReference>
<comment type="similarity">
    <text evidence="1 4">Belongs to the universal ribosomal protein uL23 family.</text>
</comment>
<reference evidence="5 6" key="1">
    <citation type="journal article" date="2016" name="Nat. Commun.">
        <title>Thousands of microbial genomes shed light on interconnected biogeochemical processes in an aquifer system.</title>
        <authorList>
            <person name="Anantharaman K."/>
            <person name="Brown C.T."/>
            <person name="Hug L.A."/>
            <person name="Sharon I."/>
            <person name="Castelle C.J."/>
            <person name="Probst A.J."/>
            <person name="Thomas B.C."/>
            <person name="Singh A."/>
            <person name="Wilkins M.J."/>
            <person name="Karaoz U."/>
            <person name="Brodie E.L."/>
            <person name="Williams K.H."/>
            <person name="Hubbard S.S."/>
            <person name="Banfield J.F."/>
        </authorList>
    </citation>
    <scope>NUCLEOTIDE SEQUENCE [LARGE SCALE GENOMIC DNA]</scope>
</reference>
<dbReference type="EMBL" id="MHSL01000016">
    <property type="protein sequence ID" value="OHA43891.1"/>
    <property type="molecule type" value="Genomic_DNA"/>
</dbReference>
<dbReference type="SUPFAM" id="SSF54189">
    <property type="entry name" value="Ribosomal proteins S24e, L23 and L15e"/>
    <property type="match status" value="1"/>
</dbReference>
<gene>
    <name evidence="4" type="primary">rplW</name>
    <name evidence="5" type="ORF">A3G03_01110</name>
</gene>
<dbReference type="GO" id="GO:0005840">
    <property type="term" value="C:ribosome"/>
    <property type="evidence" value="ECO:0007669"/>
    <property type="project" value="UniProtKB-KW"/>
</dbReference>
<dbReference type="Proteomes" id="UP000176355">
    <property type="component" value="Unassembled WGS sequence"/>
</dbReference>
<dbReference type="Gene3D" id="3.30.70.330">
    <property type="match status" value="1"/>
</dbReference>
<dbReference type="InterPro" id="IPR012678">
    <property type="entry name" value="Ribosomal_uL23/eL15/eS24_sf"/>
</dbReference>
<dbReference type="HAMAP" id="MF_01369_B">
    <property type="entry name" value="Ribosomal_uL23_B"/>
    <property type="match status" value="1"/>
</dbReference>
<keyword evidence="3 4" id="KW-0687">Ribonucleoprotein</keyword>
<name>A0A1G2P8K0_9BACT</name>
<keyword evidence="2 4" id="KW-0689">Ribosomal protein</keyword>